<feature type="compositionally biased region" description="Acidic residues" evidence="3">
    <location>
        <begin position="299"/>
        <end position="318"/>
    </location>
</feature>
<evidence type="ECO:0000313" key="7">
    <source>
        <dbReference type="Proteomes" id="UP000321518"/>
    </source>
</evidence>
<dbReference type="Gene3D" id="2.40.50.770">
    <property type="entry name" value="RecQ-mediated genome instability protein Rmi1, C-terminal domain"/>
    <property type="match status" value="1"/>
</dbReference>
<dbReference type="Pfam" id="PF21000">
    <property type="entry name" value="RMI1_N_N"/>
    <property type="match status" value="1"/>
</dbReference>
<dbReference type="PANTHER" id="PTHR14790:SF15">
    <property type="entry name" value="RECQ-MEDIATED GENOME INSTABILITY PROTEIN 1"/>
    <property type="match status" value="1"/>
</dbReference>
<feature type="compositionally biased region" description="Low complexity" evidence="3">
    <location>
        <begin position="274"/>
        <end position="287"/>
    </location>
</feature>
<dbReference type="Proteomes" id="UP000321518">
    <property type="component" value="Unassembled WGS sequence"/>
</dbReference>
<name>A0A511KS08_RHOTO</name>
<proteinExistence type="inferred from homology"/>
<dbReference type="GO" id="GO:0031422">
    <property type="term" value="C:RecQ family helicase-topoisomerase III complex"/>
    <property type="evidence" value="ECO:0007669"/>
    <property type="project" value="TreeGrafter"/>
</dbReference>
<reference evidence="6 7" key="1">
    <citation type="submission" date="2019-07" db="EMBL/GenBank/DDBJ databases">
        <title>Rhodotorula toruloides NBRC10032 genome sequencing.</title>
        <authorList>
            <person name="Shida Y."/>
            <person name="Takaku H."/>
            <person name="Ogasawara W."/>
            <person name="Mori K."/>
        </authorList>
    </citation>
    <scope>NUCLEOTIDE SEQUENCE [LARGE SCALE GENOMIC DNA]</scope>
    <source>
        <strain evidence="6 7">NBRC10032</strain>
    </source>
</reference>
<dbReference type="InterPro" id="IPR042470">
    <property type="entry name" value="RMI1_N_C_sf"/>
</dbReference>
<protein>
    <recommendedName>
        <fullName evidence="2">RecQ-mediated genome instability protein 1</fullName>
    </recommendedName>
</protein>
<gene>
    <name evidence="6" type="ORF">Rt10032_c20g6321</name>
</gene>
<organism evidence="6 7">
    <name type="scientific">Rhodotorula toruloides</name>
    <name type="common">Yeast</name>
    <name type="synonym">Rhodosporidium toruloides</name>
    <dbReference type="NCBI Taxonomy" id="5286"/>
    <lineage>
        <taxon>Eukaryota</taxon>
        <taxon>Fungi</taxon>
        <taxon>Dikarya</taxon>
        <taxon>Basidiomycota</taxon>
        <taxon>Pucciniomycotina</taxon>
        <taxon>Microbotryomycetes</taxon>
        <taxon>Sporidiobolales</taxon>
        <taxon>Sporidiobolaceae</taxon>
        <taxon>Rhodotorula</taxon>
    </lineage>
</organism>
<dbReference type="OrthoDB" id="341511at2759"/>
<dbReference type="GO" id="GO:0000712">
    <property type="term" value="P:resolution of meiotic recombination intermediates"/>
    <property type="evidence" value="ECO:0007669"/>
    <property type="project" value="TreeGrafter"/>
</dbReference>
<dbReference type="EMBL" id="BJWK01000020">
    <property type="protein sequence ID" value="GEM12304.1"/>
    <property type="molecule type" value="Genomic_DNA"/>
</dbReference>
<feature type="compositionally biased region" description="Pro residues" evidence="3">
    <location>
        <begin position="258"/>
        <end position="273"/>
    </location>
</feature>
<accession>A0A511KS08</accession>
<feature type="domain" description="RMI1 N-terminal" evidence="5">
    <location>
        <begin position="17"/>
        <end position="62"/>
    </location>
</feature>
<feature type="compositionally biased region" description="Basic and acidic residues" evidence="3">
    <location>
        <begin position="334"/>
        <end position="345"/>
    </location>
</feature>
<evidence type="ECO:0000256" key="2">
    <source>
        <dbReference type="ARBA" id="ARBA00018987"/>
    </source>
</evidence>
<evidence type="ECO:0000256" key="3">
    <source>
        <dbReference type="SAM" id="MobiDB-lite"/>
    </source>
</evidence>
<comment type="caution">
    <text evidence="6">The sequence shown here is derived from an EMBL/GenBank/DDBJ whole genome shotgun (WGS) entry which is preliminary data.</text>
</comment>
<evidence type="ECO:0000313" key="6">
    <source>
        <dbReference type="EMBL" id="GEM12304.1"/>
    </source>
</evidence>
<feature type="domain" description="RecQ mediated genome instability protein 1 OB-fold" evidence="4">
    <location>
        <begin position="91"/>
        <end position="232"/>
    </location>
</feature>
<evidence type="ECO:0000256" key="1">
    <source>
        <dbReference type="ARBA" id="ARBA00006395"/>
    </source>
</evidence>
<dbReference type="AlphaFoldDB" id="A0A511KS08"/>
<dbReference type="SMART" id="SM01161">
    <property type="entry name" value="DUF1767"/>
    <property type="match status" value="1"/>
</dbReference>
<sequence length="423" mass="45724">MPDVPPALFAWYRASYPTLRFNPDWLEACVEYLKAKDPAAATVPGLIKAVEVQLLSSDLSTSVLPAPSRRADLTTLHLASSRTILFPGGVKKAGVLFQVQRVDDIAHSASHLQEVLRGKKEARRVRAKGANTSDGRIMNLDPEDEDEDETEKKILPAGVEPPFPRGSGNFVLSDGETEVQAFELRQVFGLGLEEIKLGTKLLIHDIPFVNGILMLTPNNTVVKGYQVEEIEAVKEWIVENGLRERLGEEPLPHSNEAPPAPAAHPHAAPPANPPAARSAPATARASPRPGPKASSSDYGDFEIDETDLFGGADEDEEEALRATEEEVLAQTPAAKEKGKETKVKPEPVSSGSMAGRKGMGEGLQKTRLSGEVEVLELDSDEDDEDEVAKAEKTVKRRKTAGWWATSKKGVGGPQLGVMEIDSD</sequence>
<dbReference type="InterPro" id="IPR013894">
    <property type="entry name" value="RMI1_OB"/>
</dbReference>
<dbReference type="GO" id="GO:0016604">
    <property type="term" value="C:nuclear body"/>
    <property type="evidence" value="ECO:0007669"/>
    <property type="project" value="TreeGrafter"/>
</dbReference>
<evidence type="ECO:0000259" key="4">
    <source>
        <dbReference type="Pfam" id="PF08585"/>
    </source>
</evidence>
<comment type="similarity">
    <text evidence="1">Belongs to the RMI1 family.</text>
</comment>
<feature type="compositionally biased region" description="Acidic residues" evidence="3">
    <location>
        <begin position="373"/>
        <end position="386"/>
    </location>
</feature>
<dbReference type="PANTHER" id="PTHR14790">
    <property type="entry name" value="RECQ-MEDIATED GENOME INSTABILITY PROTEIN 1 RMI1"/>
    <property type="match status" value="1"/>
</dbReference>
<dbReference type="GO" id="GO:0000724">
    <property type="term" value="P:double-strand break repair via homologous recombination"/>
    <property type="evidence" value="ECO:0007669"/>
    <property type="project" value="TreeGrafter"/>
</dbReference>
<evidence type="ECO:0000259" key="5">
    <source>
        <dbReference type="Pfam" id="PF21000"/>
    </source>
</evidence>
<dbReference type="Pfam" id="PF08585">
    <property type="entry name" value="RMI1_N_C"/>
    <property type="match status" value="1"/>
</dbReference>
<feature type="region of interest" description="Disordered" evidence="3">
    <location>
        <begin position="127"/>
        <end position="148"/>
    </location>
</feature>
<feature type="region of interest" description="Disordered" evidence="3">
    <location>
        <begin position="248"/>
        <end position="398"/>
    </location>
</feature>
<dbReference type="InterPro" id="IPR049363">
    <property type="entry name" value="RMI1_N"/>
</dbReference>